<reference evidence="5 6" key="1">
    <citation type="submission" date="2020-02" db="EMBL/GenBank/DDBJ databases">
        <authorList>
            <person name="Zheng R.K."/>
            <person name="Sun C.M."/>
        </authorList>
    </citation>
    <scope>NUCLEOTIDE SEQUENCE [LARGE SCALE GENOMIC DNA]</scope>
    <source>
        <strain evidence="6">rifampicinis</strain>
    </source>
</reference>
<accession>A0A7S8E8L9</accession>
<dbReference type="Pfam" id="PF00072">
    <property type="entry name" value="Response_reg"/>
    <property type="match status" value="1"/>
</dbReference>
<feature type="modified residue" description="4-aspartylphosphate" evidence="3">
    <location>
        <position position="52"/>
    </location>
</feature>
<gene>
    <name evidence="5" type="ORF">G4Y79_22330</name>
</gene>
<keyword evidence="6" id="KW-1185">Reference proteome</keyword>
<dbReference type="InterPro" id="IPR001789">
    <property type="entry name" value="Sig_transdc_resp-reg_receiver"/>
</dbReference>
<dbReference type="PANTHER" id="PTHR45339:SF1">
    <property type="entry name" value="HYBRID SIGNAL TRANSDUCTION HISTIDINE KINASE J"/>
    <property type="match status" value="1"/>
</dbReference>
<dbReference type="PANTHER" id="PTHR45339">
    <property type="entry name" value="HYBRID SIGNAL TRANSDUCTION HISTIDINE KINASE J"/>
    <property type="match status" value="1"/>
</dbReference>
<evidence type="ECO:0000259" key="4">
    <source>
        <dbReference type="PROSITE" id="PS50110"/>
    </source>
</evidence>
<dbReference type="GO" id="GO:0000160">
    <property type="term" value="P:phosphorelay signal transduction system"/>
    <property type="evidence" value="ECO:0007669"/>
    <property type="project" value="UniProtKB-KW"/>
</dbReference>
<evidence type="ECO:0000313" key="6">
    <source>
        <dbReference type="Proteomes" id="UP000594468"/>
    </source>
</evidence>
<dbReference type="PROSITE" id="PS50110">
    <property type="entry name" value="RESPONSE_REGULATORY"/>
    <property type="match status" value="1"/>
</dbReference>
<dbReference type="RefSeq" id="WP_195170458.1">
    <property type="nucleotide sequence ID" value="NZ_CP062983.1"/>
</dbReference>
<dbReference type="SMART" id="SM00448">
    <property type="entry name" value="REC"/>
    <property type="match status" value="1"/>
</dbReference>
<protein>
    <submittedName>
        <fullName evidence="5">Response regulator</fullName>
    </submittedName>
</protein>
<keyword evidence="2" id="KW-0902">Two-component regulatory system</keyword>
<sequence length="120" mass="13193">MTRVLYIEDDFNNRVLVKRVLMAEGFEVEEADNAIDGIEMAKSNPPDIILMDISMPEMDGVTATQQIRSLPGIADLPIVAVTANAMQGDKEAFLGAGCDGYISKPIDIDTFVDQVRQFLK</sequence>
<evidence type="ECO:0000256" key="2">
    <source>
        <dbReference type="ARBA" id="ARBA00023012"/>
    </source>
</evidence>
<proteinExistence type="predicted"/>
<dbReference type="AlphaFoldDB" id="A0A7S8E8L9"/>
<dbReference type="Proteomes" id="UP000594468">
    <property type="component" value="Chromosome"/>
</dbReference>
<dbReference type="KEGG" id="pmet:G4Y79_22330"/>
<evidence type="ECO:0000256" key="1">
    <source>
        <dbReference type="ARBA" id="ARBA00022553"/>
    </source>
</evidence>
<dbReference type="InterPro" id="IPR011006">
    <property type="entry name" value="CheY-like_superfamily"/>
</dbReference>
<feature type="domain" description="Response regulatory" evidence="4">
    <location>
        <begin position="3"/>
        <end position="119"/>
    </location>
</feature>
<dbReference type="Gene3D" id="3.40.50.2300">
    <property type="match status" value="1"/>
</dbReference>
<dbReference type="SUPFAM" id="SSF52172">
    <property type="entry name" value="CheY-like"/>
    <property type="match status" value="1"/>
</dbReference>
<evidence type="ECO:0000313" key="5">
    <source>
        <dbReference type="EMBL" id="QPC82389.1"/>
    </source>
</evidence>
<name>A0A7S8E8L9_9CHLR</name>
<evidence type="ECO:0000256" key="3">
    <source>
        <dbReference type="PROSITE-ProRule" id="PRU00169"/>
    </source>
</evidence>
<keyword evidence="1 3" id="KW-0597">Phosphoprotein</keyword>
<organism evidence="5 6">
    <name type="scientific">Phototrophicus methaneseepsis</name>
    <dbReference type="NCBI Taxonomy" id="2710758"/>
    <lineage>
        <taxon>Bacteria</taxon>
        <taxon>Bacillati</taxon>
        <taxon>Chloroflexota</taxon>
        <taxon>Candidatus Thermofontia</taxon>
        <taxon>Phototrophicales</taxon>
        <taxon>Phototrophicaceae</taxon>
        <taxon>Phototrophicus</taxon>
    </lineage>
</organism>
<dbReference type="EMBL" id="CP062983">
    <property type="protein sequence ID" value="QPC82389.1"/>
    <property type="molecule type" value="Genomic_DNA"/>
</dbReference>